<dbReference type="Proteomes" id="UP000321960">
    <property type="component" value="Unassembled WGS sequence"/>
</dbReference>
<keyword evidence="4" id="KW-1185">Reference proteome</keyword>
<reference evidence="4" key="2">
    <citation type="journal article" date="2019" name="Int. J. Syst. Evol. Microbiol.">
        <title>The Global Catalogue of Microorganisms (GCM) 10K type strain sequencing project: providing services to taxonomists for standard genome sequencing and annotation.</title>
        <authorList>
            <consortium name="The Broad Institute Genomics Platform"/>
            <consortium name="The Broad Institute Genome Sequencing Center for Infectious Disease"/>
            <person name="Wu L."/>
            <person name="Ma J."/>
        </authorList>
    </citation>
    <scope>NUCLEOTIDE SEQUENCE [LARGE SCALE GENOMIC DNA]</scope>
    <source>
        <strain evidence="4">NBRC 107715</strain>
    </source>
</reference>
<comment type="caution">
    <text evidence="1">The sequence shown here is derived from an EMBL/GenBank/DDBJ whole genome shotgun (WGS) entry which is preliminary data.</text>
</comment>
<dbReference type="EMBL" id="BJZU01000111">
    <property type="protein sequence ID" value="GEP06602.1"/>
    <property type="molecule type" value="Genomic_DNA"/>
</dbReference>
<organism evidence="1 3">
    <name type="scientific">Methylobacterium oxalidis</name>
    <dbReference type="NCBI Taxonomy" id="944322"/>
    <lineage>
        <taxon>Bacteria</taxon>
        <taxon>Pseudomonadati</taxon>
        <taxon>Pseudomonadota</taxon>
        <taxon>Alphaproteobacteria</taxon>
        <taxon>Hyphomicrobiales</taxon>
        <taxon>Methylobacteriaceae</taxon>
        <taxon>Methylobacterium</taxon>
    </lineage>
</organism>
<evidence type="ECO:0000313" key="4">
    <source>
        <dbReference type="Proteomes" id="UP001156856"/>
    </source>
</evidence>
<evidence type="ECO:0000313" key="1">
    <source>
        <dbReference type="EMBL" id="GEP06602.1"/>
    </source>
</evidence>
<name>A0A512J9H5_9HYPH</name>
<proteinExistence type="predicted"/>
<reference evidence="2" key="4">
    <citation type="submission" date="2023-01" db="EMBL/GenBank/DDBJ databases">
        <title>Draft genome sequence of Methylobacterium oxalidis strain NBRC 107715.</title>
        <authorList>
            <person name="Sun Q."/>
            <person name="Mori K."/>
        </authorList>
    </citation>
    <scope>NUCLEOTIDE SEQUENCE</scope>
    <source>
        <strain evidence="2">NBRC 107715</strain>
    </source>
</reference>
<dbReference type="Proteomes" id="UP001156856">
    <property type="component" value="Unassembled WGS sequence"/>
</dbReference>
<accession>A0A512J9H5</accession>
<reference evidence="1 3" key="3">
    <citation type="submission" date="2019-07" db="EMBL/GenBank/DDBJ databases">
        <title>Whole genome shotgun sequence of Methylobacterium oxalidis NBRC 107715.</title>
        <authorList>
            <person name="Hosoyama A."/>
            <person name="Uohara A."/>
            <person name="Ohji S."/>
            <person name="Ichikawa N."/>
        </authorList>
    </citation>
    <scope>NUCLEOTIDE SEQUENCE [LARGE SCALE GENOMIC DNA]</scope>
    <source>
        <strain evidence="1 3">NBRC 107715</strain>
    </source>
</reference>
<dbReference type="EMBL" id="BSPK01000100">
    <property type="protein sequence ID" value="GLS66216.1"/>
    <property type="molecule type" value="Genomic_DNA"/>
</dbReference>
<evidence type="ECO:0000313" key="3">
    <source>
        <dbReference type="Proteomes" id="UP000321960"/>
    </source>
</evidence>
<reference evidence="2" key="1">
    <citation type="journal article" date="2014" name="Int. J. Syst. Evol. Microbiol.">
        <title>Complete genome of a new Firmicutes species belonging to the dominant human colonic microbiota ('Ruminococcus bicirculans') reveals two chromosomes and a selective capacity to utilize plant glucans.</title>
        <authorList>
            <consortium name="NISC Comparative Sequencing Program"/>
            <person name="Wegmann U."/>
            <person name="Louis P."/>
            <person name="Goesmann A."/>
            <person name="Henrissat B."/>
            <person name="Duncan S.H."/>
            <person name="Flint H.J."/>
        </authorList>
    </citation>
    <scope>NUCLEOTIDE SEQUENCE</scope>
    <source>
        <strain evidence="2">NBRC 107715</strain>
    </source>
</reference>
<sequence>MLALAIEPAEVEALAQRACVTIEESLGRLGGDSAAFWQAVSLLYRRGLPSSALEAESESLDTVA</sequence>
<gene>
    <name evidence="2" type="ORF">GCM10007888_45980</name>
    <name evidence="1" type="ORF">MOX02_46400</name>
</gene>
<evidence type="ECO:0000313" key="2">
    <source>
        <dbReference type="EMBL" id="GLS66216.1"/>
    </source>
</evidence>
<dbReference type="AlphaFoldDB" id="A0A512J9H5"/>
<protein>
    <submittedName>
        <fullName evidence="1">Uncharacterized protein</fullName>
    </submittedName>
</protein>